<dbReference type="SUPFAM" id="SSF52540">
    <property type="entry name" value="P-loop containing nucleoside triphosphate hydrolases"/>
    <property type="match status" value="1"/>
</dbReference>
<evidence type="ECO:0000256" key="4">
    <source>
        <dbReference type="ARBA" id="ARBA00022741"/>
    </source>
</evidence>
<sequence length="247" mass="26625">MGTPVAALIQFQGFGFQYPGSPAPVIRDVNLEVQAGHFVAIVGGSGVGKSTLLRAAAGLSQPSFGHLRSNLQDSPGRRANAFVFQDSRLLPWRRIAANVAYGLEGLGLSRQEREQRVEAALNQVGLAHLKDRWPHQLSGGQVQRVGIARALAVQPDLLLMDEPFSAVDALTRQALQDELVQVWQRSSAAVLFVTHDIDEAVFLADTVIVLGGSPAGVSARIEIDLPRPRDRNTARFGELVKEVGQAL</sequence>
<dbReference type="Pfam" id="PF00005">
    <property type="entry name" value="ABC_tran"/>
    <property type="match status" value="1"/>
</dbReference>
<evidence type="ECO:0000256" key="7">
    <source>
        <dbReference type="ARBA" id="ARBA00023136"/>
    </source>
</evidence>
<dbReference type="GO" id="GO:0005524">
    <property type="term" value="F:ATP binding"/>
    <property type="evidence" value="ECO:0007669"/>
    <property type="project" value="UniProtKB-KW"/>
</dbReference>
<dbReference type="RefSeq" id="WP_229841236.1">
    <property type="nucleotide sequence ID" value="NZ_BMZN01000003.1"/>
</dbReference>
<comment type="caution">
    <text evidence="9">The sequence shown here is derived from an EMBL/GenBank/DDBJ whole genome shotgun (WGS) entry which is preliminary data.</text>
</comment>
<keyword evidence="10" id="KW-1185">Reference proteome</keyword>
<dbReference type="Proteomes" id="UP000608923">
    <property type="component" value="Unassembled WGS sequence"/>
</dbReference>
<evidence type="ECO:0000256" key="1">
    <source>
        <dbReference type="ARBA" id="ARBA00005417"/>
    </source>
</evidence>
<keyword evidence="2" id="KW-0813">Transport</keyword>
<keyword evidence="4" id="KW-0547">Nucleotide-binding</keyword>
<comment type="similarity">
    <text evidence="1">Belongs to the ABC transporter superfamily.</text>
</comment>
<dbReference type="InterPro" id="IPR003439">
    <property type="entry name" value="ABC_transporter-like_ATP-bd"/>
</dbReference>
<dbReference type="PANTHER" id="PTHR42788:SF17">
    <property type="entry name" value="ALIPHATIC SULFONATES IMPORT ATP-BINDING PROTEIN SSUB"/>
    <property type="match status" value="1"/>
</dbReference>
<dbReference type="PANTHER" id="PTHR42788">
    <property type="entry name" value="TAURINE IMPORT ATP-BINDING PROTEIN-RELATED"/>
    <property type="match status" value="1"/>
</dbReference>
<name>A0A8H9M5T8_9BURK</name>
<proteinExistence type="inferred from homology"/>
<dbReference type="EMBL" id="BMZN01000003">
    <property type="protein sequence ID" value="GHC49717.1"/>
    <property type="molecule type" value="Genomic_DNA"/>
</dbReference>
<keyword evidence="6" id="KW-1278">Translocase</keyword>
<dbReference type="InterPro" id="IPR027417">
    <property type="entry name" value="P-loop_NTPase"/>
</dbReference>
<keyword evidence="5 9" id="KW-0067">ATP-binding</keyword>
<dbReference type="InterPro" id="IPR003593">
    <property type="entry name" value="AAA+_ATPase"/>
</dbReference>
<evidence type="ECO:0000313" key="9">
    <source>
        <dbReference type="EMBL" id="GHC49717.1"/>
    </source>
</evidence>
<evidence type="ECO:0000256" key="5">
    <source>
        <dbReference type="ARBA" id="ARBA00022840"/>
    </source>
</evidence>
<evidence type="ECO:0000313" key="10">
    <source>
        <dbReference type="Proteomes" id="UP000608923"/>
    </source>
</evidence>
<dbReference type="PROSITE" id="PS50893">
    <property type="entry name" value="ABC_TRANSPORTER_2"/>
    <property type="match status" value="1"/>
</dbReference>
<protein>
    <submittedName>
        <fullName evidence="9">ABC transporter ATP-binding protein</fullName>
    </submittedName>
</protein>
<keyword evidence="3" id="KW-1003">Cell membrane</keyword>
<keyword evidence="7" id="KW-0472">Membrane</keyword>
<feature type="domain" description="ABC transporter" evidence="8">
    <location>
        <begin position="9"/>
        <end position="237"/>
    </location>
</feature>
<dbReference type="Gene3D" id="3.40.50.300">
    <property type="entry name" value="P-loop containing nucleotide triphosphate hydrolases"/>
    <property type="match status" value="1"/>
</dbReference>
<accession>A0A8H9M5T8</accession>
<evidence type="ECO:0000259" key="8">
    <source>
        <dbReference type="PROSITE" id="PS50893"/>
    </source>
</evidence>
<dbReference type="CDD" id="cd03293">
    <property type="entry name" value="ABC_NrtD_SsuB_transporters"/>
    <property type="match status" value="1"/>
</dbReference>
<evidence type="ECO:0000256" key="2">
    <source>
        <dbReference type="ARBA" id="ARBA00022448"/>
    </source>
</evidence>
<dbReference type="InterPro" id="IPR050166">
    <property type="entry name" value="ABC_transporter_ATP-bind"/>
</dbReference>
<dbReference type="GO" id="GO:0016887">
    <property type="term" value="F:ATP hydrolysis activity"/>
    <property type="evidence" value="ECO:0007669"/>
    <property type="project" value="InterPro"/>
</dbReference>
<dbReference type="AlphaFoldDB" id="A0A8H9M5T8"/>
<dbReference type="SMART" id="SM00382">
    <property type="entry name" value="AAA"/>
    <property type="match status" value="1"/>
</dbReference>
<organism evidence="9 10">
    <name type="scientific">Alcaligenes pakistanensis</name>
    <dbReference type="NCBI Taxonomy" id="1482717"/>
    <lineage>
        <taxon>Bacteria</taxon>
        <taxon>Pseudomonadati</taxon>
        <taxon>Pseudomonadota</taxon>
        <taxon>Betaproteobacteria</taxon>
        <taxon>Burkholderiales</taxon>
        <taxon>Alcaligenaceae</taxon>
        <taxon>Alcaligenes</taxon>
    </lineage>
</organism>
<evidence type="ECO:0000256" key="6">
    <source>
        <dbReference type="ARBA" id="ARBA00022967"/>
    </source>
</evidence>
<reference evidence="10" key="1">
    <citation type="journal article" date="2019" name="Int. J. Syst. Evol. Microbiol.">
        <title>The Global Catalogue of Microorganisms (GCM) 10K type strain sequencing project: providing services to taxonomists for standard genome sequencing and annotation.</title>
        <authorList>
            <consortium name="The Broad Institute Genomics Platform"/>
            <consortium name="The Broad Institute Genome Sequencing Center for Infectious Disease"/>
            <person name="Wu L."/>
            <person name="Ma J."/>
        </authorList>
    </citation>
    <scope>NUCLEOTIDE SEQUENCE [LARGE SCALE GENOMIC DNA]</scope>
    <source>
        <strain evidence="10">KCTC 42083</strain>
    </source>
</reference>
<gene>
    <name evidence="9" type="ORF">GCM10010096_21910</name>
</gene>
<evidence type="ECO:0000256" key="3">
    <source>
        <dbReference type="ARBA" id="ARBA00022475"/>
    </source>
</evidence>